<dbReference type="SUPFAM" id="SSF49503">
    <property type="entry name" value="Cupredoxins"/>
    <property type="match status" value="3"/>
</dbReference>
<sequence length="630" mass="69421">MHRRKFIQGLGMAAGGAAGLRLTPALAEKGGKGPKGSGTGGEPMPISPLILAPFNEPLPIPQPLAPSNPATWTTLPGAPPPGPGVGQQSSRKGTHQIWTNAANLPGFPLVDPIIYQIKLQVGSHSFTSSPVKDARDGTIKPSLPASTIYGFNGVFPGPMIRAFYGRPALVRFENHLDKNPLNLPRGDFGDPELKFLTHLHNGHTAPESDGNPHHSPLAYEPGMFVDNLYLNWPPDNDPREKQAFFWYHDHVMDHTSENVYKGMVGIYPIYDPGFDGGDETVGLRLPSFAFDIPLVFADFALDDGVTPHAGHGQDGLAHPENWGKTFFAHYVRDGFVGDIFTVNGKAFPFLAVKRRKYRFRFLDASVSRWYEFMLMQGTPKLKSGVQGQYLLGGAEQVMRFTLIASDGGLLPAPLVQDSIAIAPAKRREVIVDFTRYQDGSPTGDGDEIYLTNILTMRDGRKPDGLRNENVPVLKFVIDGDELAPDLSQIPPVLRELPKIPANLDGLVHRTFELQRKGGLWTINGELFDHHVPLALPKKGSGEVWTLKNGGGGWMHPMHIHQEEHRTLSRDGKPVLPGSPDFSKEDTTALDSGEEVVIFRRFRTFTGKYVAHCHNLIHEDHAMMFSWDIVP</sequence>
<dbReference type="InterPro" id="IPR008972">
    <property type="entry name" value="Cupredoxin"/>
</dbReference>
<dbReference type="InterPro" id="IPR011706">
    <property type="entry name" value="Cu-oxidase_C"/>
</dbReference>
<protein>
    <submittedName>
        <fullName evidence="3">Multicopper oxidase domain-containing protein</fullName>
    </submittedName>
</protein>
<feature type="region of interest" description="Disordered" evidence="1">
    <location>
        <begin position="69"/>
        <end position="93"/>
    </location>
</feature>
<proteinExistence type="predicted"/>
<evidence type="ECO:0000313" key="3">
    <source>
        <dbReference type="EMBL" id="WAS95816.1"/>
    </source>
</evidence>
<dbReference type="RefSeq" id="WP_269038159.1">
    <property type="nucleotide sequence ID" value="NZ_CP114040.1"/>
</dbReference>
<evidence type="ECO:0000313" key="4">
    <source>
        <dbReference type="Proteomes" id="UP001164459"/>
    </source>
</evidence>
<dbReference type="PANTHER" id="PTHR48267:SF1">
    <property type="entry name" value="BILIRUBIN OXIDASE"/>
    <property type="match status" value="1"/>
</dbReference>
<dbReference type="Gene3D" id="2.60.40.420">
    <property type="entry name" value="Cupredoxins - blue copper proteins"/>
    <property type="match status" value="3"/>
</dbReference>
<feature type="domain" description="Plastocyanin-like" evidence="2">
    <location>
        <begin position="515"/>
        <end position="626"/>
    </location>
</feature>
<accession>A0ABY7H971</accession>
<dbReference type="EMBL" id="CP114040">
    <property type="protein sequence ID" value="WAS95816.1"/>
    <property type="molecule type" value="Genomic_DNA"/>
</dbReference>
<name>A0ABY7H971_9BACT</name>
<dbReference type="PANTHER" id="PTHR48267">
    <property type="entry name" value="CUPREDOXIN SUPERFAMILY PROTEIN"/>
    <property type="match status" value="1"/>
</dbReference>
<keyword evidence="4" id="KW-1185">Reference proteome</keyword>
<dbReference type="Proteomes" id="UP001164459">
    <property type="component" value="Chromosome"/>
</dbReference>
<gene>
    <name evidence="3" type="ORF">O0S08_06600</name>
</gene>
<organism evidence="3 4">
    <name type="scientific">Nannocystis punicea</name>
    <dbReference type="NCBI Taxonomy" id="2995304"/>
    <lineage>
        <taxon>Bacteria</taxon>
        <taxon>Pseudomonadati</taxon>
        <taxon>Myxococcota</taxon>
        <taxon>Polyangia</taxon>
        <taxon>Nannocystales</taxon>
        <taxon>Nannocystaceae</taxon>
        <taxon>Nannocystis</taxon>
    </lineage>
</organism>
<evidence type="ECO:0000256" key="1">
    <source>
        <dbReference type="SAM" id="MobiDB-lite"/>
    </source>
</evidence>
<reference evidence="3" key="1">
    <citation type="submission" date="2022-11" db="EMBL/GenBank/DDBJ databases">
        <title>Minimal conservation of predation-associated metabolite biosynthetic gene clusters underscores biosynthetic potential of Myxococcota including descriptions for ten novel species: Archangium lansinium sp. nov., Myxococcus landrumus sp. nov., Nannocystis bai.</title>
        <authorList>
            <person name="Ahearne A."/>
            <person name="Stevens C."/>
            <person name="Dowd S."/>
        </authorList>
    </citation>
    <scope>NUCLEOTIDE SEQUENCE</scope>
    <source>
        <strain evidence="3">Fl3</strain>
    </source>
</reference>
<dbReference type="Pfam" id="PF07731">
    <property type="entry name" value="Cu-oxidase_2"/>
    <property type="match status" value="1"/>
</dbReference>
<dbReference type="InterPro" id="IPR045087">
    <property type="entry name" value="Cu-oxidase_fam"/>
</dbReference>
<evidence type="ECO:0000259" key="2">
    <source>
        <dbReference type="Pfam" id="PF07731"/>
    </source>
</evidence>